<evidence type="ECO:0000313" key="18">
    <source>
        <dbReference type="EMBL" id="ACL63659.1"/>
    </source>
</evidence>
<evidence type="ECO:0000256" key="3">
    <source>
        <dbReference type="ARBA" id="ARBA00004065"/>
    </source>
</evidence>
<evidence type="ECO:0000256" key="5">
    <source>
        <dbReference type="ARBA" id="ARBA00007383"/>
    </source>
</evidence>
<evidence type="ECO:0000256" key="6">
    <source>
        <dbReference type="ARBA" id="ARBA00012180"/>
    </source>
</evidence>
<sequence length="283" mass="31137">MRPEDLPRLSVAELRARLLDRGEALGDACEAALEADPRAGAREVLRLVRKRRRENRAEGQRLRHLLRYEAELWERGLVRVAGVDEAGMAPLAGPVVAGACVLPLDYRPRGIDDSKQLDRAERERLAEDIKRNAVCWAVARADVEEIDRLNIYWAGMLALRRAVDGLSARPEHLLVDARKLPDLPFPQTPIVHGDALSLTIAAASILAKTARDALMAELDLVHPGYGFARHKGYPTAEHFEALGRLGACPIHRRSFTPVRVALGLEPAQGDLFALADAAVADDE</sequence>
<feature type="binding site" evidence="14 15">
    <location>
        <position position="85"/>
    </location>
    <ligand>
        <name>a divalent metal cation</name>
        <dbReference type="ChEBI" id="CHEBI:60240"/>
    </ligand>
</feature>
<evidence type="ECO:0000256" key="15">
    <source>
        <dbReference type="PROSITE-ProRule" id="PRU01319"/>
    </source>
</evidence>
<comment type="catalytic activity">
    <reaction evidence="1 14 15 16">
        <text>Endonucleolytic cleavage to 5'-phosphomonoester.</text>
        <dbReference type="EC" id="3.1.26.4"/>
    </reaction>
</comment>
<dbReference type="InterPro" id="IPR024567">
    <property type="entry name" value="RNase_HII/HIII_dom"/>
</dbReference>
<dbReference type="InterPro" id="IPR022898">
    <property type="entry name" value="RNase_HII"/>
</dbReference>
<dbReference type="GO" id="GO:0043137">
    <property type="term" value="P:DNA replication, removal of RNA primer"/>
    <property type="evidence" value="ECO:0007669"/>
    <property type="project" value="TreeGrafter"/>
</dbReference>
<protein>
    <recommendedName>
        <fullName evidence="7 14">Ribonuclease HII</fullName>
        <shortName evidence="14">RNase HII</shortName>
        <ecNumber evidence="6 14">3.1.26.4</ecNumber>
    </recommendedName>
</protein>
<evidence type="ECO:0000256" key="9">
    <source>
        <dbReference type="ARBA" id="ARBA00022722"/>
    </source>
</evidence>
<evidence type="ECO:0000256" key="16">
    <source>
        <dbReference type="RuleBase" id="RU003515"/>
    </source>
</evidence>
<dbReference type="NCBIfam" id="NF000594">
    <property type="entry name" value="PRK00015.1-1"/>
    <property type="match status" value="1"/>
</dbReference>
<feature type="domain" description="RNase H type-2" evidence="17">
    <location>
        <begin position="78"/>
        <end position="267"/>
    </location>
</feature>
<evidence type="ECO:0000313" key="19">
    <source>
        <dbReference type="Proteomes" id="UP000007089"/>
    </source>
</evidence>
<comment type="subcellular location">
    <subcellularLocation>
        <location evidence="4 14">Cytoplasm</location>
    </subcellularLocation>
</comment>
<feature type="binding site" evidence="14 15">
    <location>
        <position position="84"/>
    </location>
    <ligand>
        <name>a divalent metal cation</name>
        <dbReference type="ChEBI" id="CHEBI:60240"/>
    </ligand>
</feature>
<dbReference type="GO" id="GO:0005737">
    <property type="term" value="C:cytoplasm"/>
    <property type="evidence" value="ECO:0007669"/>
    <property type="project" value="UniProtKB-SubCell"/>
</dbReference>
<dbReference type="HOGENOM" id="CLU_036532_2_1_7"/>
<dbReference type="FunFam" id="3.30.420.10:FF:000006">
    <property type="entry name" value="Ribonuclease HII"/>
    <property type="match status" value="1"/>
</dbReference>
<evidence type="ECO:0000256" key="2">
    <source>
        <dbReference type="ARBA" id="ARBA00001946"/>
    </source>
</evidence>
<evidence type="ECO:0000259" key="17">
    <source>
        <dbReference type="PROSITE" id="PS51975"/>
    </source>
</evidence>
<organism evidence="18 19">
    <name type="scientific">Anaeromyxobacter dehalogenans (strain ATCC BAA-258 / DSM 21875 / 2CP-1)</name>
    <dbReference type="NCBI Taxonomy" id="455488"/>
    <lineage>
        <taxon>Bacteria</taxon>
        <taxon>Pseudomonadati</taxon>
        <taxon>Myxococcota</taxon>
        <taxon>Myxococcia</taxon>
        <taxon>Myxococcales</taxon>
        <taxon>Cystobacterineae</taxon>
        <taxon>Anaeromyxobacteraceae</taxon>
        <taxon>Anaeromyxobacter</taxon>
    </lineage>
</organism>
<dbReference type="CDD" id="cd07182">
    <property type="entry name" value="RNase_HII_bacteria_HII_like"/>
    <property type="match status" value="1"/>
</dbReference>
<gene>
    <name evidence="14" type="primary">rnhB</name>
    <name evidence="18" type="ordered locus">A2cp1_0300</name>
</gene>
<dbReference type="Gene3D" id="3.30.420.10">
    <property type="entry name" value="Ribonuclease H-like superfamily/Ribonuclease H"/>
    <property type="match status" value="1"/>
</dbReference>
<dbReference type="Pfam" id="PF01351">
    <property type="entry name" value="RNase_HII"/>
    <property type="match status" value="1"/>
</dbReference>
<keyword evidence="12 14" id="KW-0378">Hydrolase</keyword>
<keyword evidence="10 14" id="KW-0479">Metal-binding</keyword>
<comment type="function">
    <text evidence="3 14 16">Endonuclease that specifically degrades the RNA of RNA-DNA hybrids.</text>
</comment>
<evidence type="ECO:0000256" key="4">
    <source>
        <dbReference type="ARBA" id="ARBA00004496"/>
    </source>
</evidence>
<keyword evidence="9 14" id="KW-0540">Nuclease</keyword>
<keyword evidence="13 14" id="KW-0464">Manganese</keyword>
<accession>B8J9V6</accession>
<name>B8J9V6_ANAD2</name>
<reference evidence="18" key="1">
    <citation type="submission" date="2009-01" db="EMBL/GenBank/DDBJ databases">
        <title>Complete sequence of Anaeromyxobacter dehalogenans 2CP-1.</title>
        <authorList>
            <consortium name="US DOE Joint Genome Institute"/>
            <person name="Lucas S."/>
            <person name="Copeland A."/>
            <person name="Lapidus A."/>
            <person name="Glavina del Rio T."/>
            <person name="Dalin E."/>
            <person name="Tice H."/>
            <person name="Bruce D."/>
            <person name="Goodwin L."/>
            <person name="Pitluck S."/>
            <person name="Saunders E."/>
            <person name="Brettin T."/>
            <person name="Detter J.C."/>
            <person name="Han C."/>
            <person name="Larimer F."/>
            <person name="Land M."/>
            <person name="Hauser L."/>
            <person name="Kyrpides N."/>
            <person name="Ovchinnikova G."/>
            <person name="Beliaev A.S."/>
            <person name="Richardson P."/>
        </authorList>
    </citation>
    <scope>NUCLEOTIDE SEQUENCE</scope>
    <source>
        <strain evidence="18">2CP-1</strain>
    </source>
</reference>
<feature type="binding site" evidence="14 15">
    <location>
        <position position="176"/>
    </location>
    <ligand>
        <name>a divalent metal cation</name>
        <dbReference type="ChEBI" id="CHEBI:60240"/>
    </ligand>
</feature>
<dbReference type="SUPFAM" id="SSF53098">
    <property type="entry name" value="Ribonuclease H-like"/>
    <property type="match status" value="1"/>
</dbReference>
<keyword evidence="8 14" id="KW-0963">Cytoplasm</keyword>
<dbReference type="InterPro" id="IPR036397">
    <property type="entry name" value="RNaseH_sf"/>
</dbReference>
<dbReference type="GO" id="GO:0004523">
    <property type="term" value="F:RNA-DNA hybrid ribonuclease activity"/>
    <property type="evidence" value="ECO:0007669"/>
    <property type="project" value="UniProtKB-UniRule"/>
</dbReference>
<dbReference type="GO" id="GO:0030145">
    <property type="term" value="F:manganese ion binding"/>
    <property type="evidence" value="ECO:0007669"/>
    <property type="project" value="UniProtKB-UniRule"/>
</dbReference>
<dbReference type="PROSITE" id="PS51975">
    <property type="entry name" value="RNASE_H_2"/>
    <property type="match status" value="1"/>
</dbReference>
<keyword evidence="19" id="KW-1185">Reference proteome</keyword>
<evidence type="ECO:0000256" key="13">
    <source>
        <dbReference type="ARBA" id="ARBA00023211"/>
    </source>
</evidence>
<dbReference type="PANTHER" id="PTHR10954">
    <property type="entry name" value="RIBONUCLEASE H2 SUBUNIT A"/>
    <property type="match status" value="1"/>
</dbReference>
<dbReference type="GO" id="GO:0003723">
    <property type="term" value="F:RNA binding"/>
    <property type="evidence" value="ECO:0007669"/>
    <property type="project" value="UniProtKB-UniRule"/>
</dbReference>
<comment type="similarity">
    <text evidence="5 14 16">Belongs to the RNase HII family.</text>
</comment>
<dbReference type="KEGG" id="acp:A2cp1_0300"/>
<evidence type="ECO:0000256" key="8">
    <source>
        <dbReference type="ARBA" id="ARBA00022490"/>
    </source>
</evidence>
<comment type="cofactor">
    <cofactor evidence="2">
        <name>Mg(2+)</name>
        <dbReference type="ChEBI" id="CHEBI:18420"/>
    </cofactor>
</comment>
<evidence type="ECO:0000256" key="14">
    <source>
        <dbReference type="HAMAP-Rule" id="MF_00052"/>
    </source>
</evidence>
<dbReference type="HAMAP" id="MF_00052_B">
    <property type="entry name" value="RNase_HII_B"/>
    <property type="match status" value="1"/>
</dbReference>
<evidence type="ECO:0000256" key="7">
    <source>
        <dbReference type="ARBA" id="ARBA00019179"/>
    </source>
</evidence>
<dbReference type="EC" id="3.1.26.4" evidence="6 14"/>
<comment type="cofactor">
    <cofactor evidence="14 15">
        <name>Mn(2+)</name>
        <dbReference type="ChEBI" id="CHEBI:29035"/>
    </cofactor>
    <cofactor evidence="14 15">
        <name>Mg(2+)</name>
        <dbReference type="ChEBI" id="CHEBI:18420"/>
    </cofactor>
    <text evidence="14 15">Manganese or magnesium. Binds 1 divalent metal ion per monomer in the absence of substrate. May bind a second metal ion after substrate binding.</text>
</comment>
<dbReference type="InterPro" id="IPR012337">
    <property type="entry name" value="RNaseH-like_sf"/>
</dbReference>
<dbReference type="NCBIfam" id="NF000595">
    <property type="entry name" value="PRK00015.1-3"/>
    <property type="match status" value="1"/>
</dbReference>
<dbReference type="GO" id="GO:0032299">
    <property type="term" value="C:ribonuclease H2 complex"/>
    <property type="evidence" value="ECO:0007669"/>
    <property type="project" value="TreeGrafter"/>
</dbReference>
<dbReference type="EMBL" id="CP001359">
    <property type="protein sequence ID" value="ACL63659.1"/>
    <property type="molecule type" value="Genomic_DNA"/>
</dbReference>
<evidence type="ECO:0000256" key="10">
    <source>
        <dbReference type="ARBA" id="ARBA00022723"/>
    </source>
</evidence>
<evidence type="ECO:0000256" key="11">
    <source>
        <dbReference type="ARBA" id="ARBA00022759"/>
    </source>
</evidence>
<evidence type="ECO:0000256" key="1">
    <source>
        <dbReference type="ARBA" id="ARBA00000077"/>
    </source>
</evidence>
<dbReference type="GO" id="GO:0006298">
    <property type="term" value="P:mismatch repair"/>
    <property type="evidence" value="ECO:0007669"/>
    <property type="project" value="TreeGrafter"/>
</dbReference>
<keyword evidence="11 14" id="KW-0255">Endonuclease</keyword>
<proteinExistence type="inferred from homology"/>
<evidence type="ECO:0000256" key="12">
    <source>
        <dbReference type="ARBA" id="ARBA00022801"/>
    </source>
</evidence>
<dbReference type="PANTHER" id="PTHR10954:SF18">
    <property type="entry name" value="RIBONUCLEASE HII"/>
    <property type="match status" value="1"/>
</dbReference>
<dbReference type="AlphaFoldDB" id="B8J9V6"/>
<dbReference type="InterPro" id="IPR001352">
    <property type="entry name" value="RNase_HII/HIII"/>
</dbReference>
<dbReference type="Proteomes" id="UP000007089">
    <property type="component" value="Chromosome"/>
</dbReference>